<keyword evidence="1" id="KW-0677">Repeat</keyword>
<proteinExistence type="predicted"/>
<evidence type="ECO:0000256" key="1">
    <source>
        <dbReference type="ARBA" id="ARBA00022737"/>
    </source>
</evidence>
<comment type="caution">
    <text evidence="4">The sequence shown here is derived from an EMBL/GenBank/DDBJ whole genome shotgun (WGS) entry which is preliminary data.</text>
</comment>
<dbReference type="Gene3D" id="1.25.40.10">
    <property type="entry name" value="Tetratricopeptide repeat domain"/>
    <property type="match status" value="2"/>
</dbReference>
<dbReference type="PANTHER" id="PTHR44227:SF3">
    <property type="entry name" value="PROTEIN O-MANNOSYL-TRANSFERASE TMTC4"/>
    <property type="match status" value="1"/>
</dbReference>
<dbReference type="Proteomes" id="UP001562159">
    <property type="component" value="Unassembled WGS sequence"/>
</dbReference>
<dbReference type="InterPro" id="IPR052346">
    <property type="entry name" value="O-mannosyl-transferase_TMTC"/>
</dbReference>
<evidence type="ECO:0000313" key="4">
    <source>
        <dbReference type="EMBL" id="MEY2181887.1"/>
    </source>
</evidence>
<dbReference type="InterPro" id="IPR012668">
    <property type="entry name" value="CHP02466"/>
</dbReference>
<dbReference type="InterPro" id="IPR019734">
    <property type="entry name" value="TPR_rpt"/>
</dbReference>
<dbReference type="SMART" id="SM00028">
    <property type="entry name" value="TPR"/>
    <property type="match status" value="6"/>
</dbReference>
<evidence type="ECO:0000313" key="5">
    <source>
        <dbReference type="Proteomes" id="UP001562159"/>
    </source>
</evidence>
<dbReference type="Gene3D" id="2.60.120.620">
    <property type="entry name" value="q2cbj1_9rhob like domain"/>
    <property type="match status" value="1"/>
</dbReference>
<evidence type="ECO:0000256" key="2">
    <source>
        <dbReference type="ARBA" id="ARBA00022803"/>
    </source>
</evidence>
<keyword evidence="5" id="KW-1185">Reference proteome</keyword>
<feature type="repeat" description="TPR" evidence="3">
    <location>
        <begin position="209"/>
        <end position="242"/>
    </location>
</feature>
<dbReference type="InterPro" id="IPR011990">
    <property type="entry name" value="TPR-like_helical_dom_sf"/>
</dbReference>
<dbReference type="SUPFAM" id="SSF48452">
    <property type="entry name" value="TPR-like"/>
    <property type="match status" value="2"/>
</dbReference>
<accession>A0ABV4ANM2</accession>
<dbReference type="Pfam" id="PF14559">
    <property type="entry name" value="TPR_19"/>
    <property type="match status" value="1"/>
</dbReference>
<gene>
    <name evidence="4" type="ORF">AB7878_05610</name>
</gene>
<sequence length="606" mass="64627">MSTPAPMPLDDLRQVGALLQAGELRGAHERLQAIVAKHPDCVEALRLLGGLRLGFGDAEGAEALLRRALALDPGWTPTLATLGELLLATGRDEEAEALLRRAATKLPQAALRLARHCNERQRPAEALALLAPRCAAGPVNAELAAQHIAALAALGRADEAADFYRRAAAAAPDSPVAAQALAIALAASGQHAEAERAASRALASGRASAAAHFTRARSLLALGEFARAESDLRDGLRLEPRHAEAHDHLARLVWMRSGDLAESTATLDAALHRFPGDETLLAAKAAILQGAGDARGAWACLAEPVARAQAAPSLLVRAGLSALEFDPAAALALAERALHRSPASTPARSLLAAALLGTGDAQRALGHCELLLADAPDDQYLIALQTTAWRLLGDPRHDAYCDYAQLVQPYRLQAPAGWSSLAGFLDDLRRSLQRLHDPLGHPLLFQSLRHGTETTEDLARHADPVIQALFQAFDAPIRDYMAFVGLGDDALRRRNHGRYRFNGSWSVRLRNAGFHTNHVHPRGWISSACYIDLPDSMAGSGSTDGCLAFGEPGILTAPPLHAQHVVRPEPGLLVLFPSYVWHGTVPFHSEQARLTVAFDAVPGERP</sequence>
<reference evidence="4 5" key="1">
    <citation type="submission" date="2024-07" db="EMBL/GenBank/DDBJ databases">
        <title>Molecular mechanisms and environmental adaptations of flagellar loss and biofilm growth of Rhodanobacter under environmental stress.</title>
        <authorList>
            <person name="Chen M."/>
        </authorList>
    </citation>
    <scope>NUCLEOTIDE SEQUENCE [LARGE SCALE GENOMIC DNA]</scope>
    <source>
        <strain evidence="4 5">RS22</strain>
    </source>
</reference>
<dbReference type="PANTHER" id="PTHR44227">
    <property type="match status" value="1"/>
</dbReference>
<dbReference type="Pfam" id="PF13759">
    <property type="entry name" value="2OG-FeII_Oxy_5"/>
    <property type="match status" value="1"/>
</dbReference>
<dbReference type="PROSITE" id="PS50005">
    <property type="entry name" value="TPR"/>
    <property type="match status" value="1"/>
</dbReference>
<keyword evidence="2 3" id="KW-0802">TPR repeat</keyword>
<dbReference type="EMBL" id="JBGBPY010000001">
    <property type="protein sequence ID" value="MEY2181887.1"/>
    <property type="molecule type" value="Genomic_DNA"/>
</dbReference>
<name>A0ABV4ANM2_9GAMM</name>
<protein>
    <submittedName>
        <fullName evidence="4">Tetratricopeptide repeat protein</fullName>
    </submittedName>
</protein>
<evidence type="ECO:0000256" key="3">
    <source>
        <dbReference type="PROSITE-ProRule" id="PRU00339"/>
    </source>
</evidence>
<organism evidence="4 5">
    <name type="scientific">Rhodanobacter humi</name>
    <dbReference type="NCBI Taxonomy" id="1888173"/>
    <lineage>
        <taxon>Bacteria</taxon>
        <taxon>Pseudomonadati</taxon>
        <taxon>Pseudomonadota</taxon>
        <taxon>Gammaproteobacteria</taxon>
        <taxon>Lysobacterales</taxon>
        <taxon>Rhodanobacteraceae</taxon>
        <taxon>Rhodanobacter</taxon>
    </lineage>
</organism>
<dbReference type="Pfam" id="PF13432">
    <property type="entry name" value="TPR_16"/>
    <property type="match status" value="2"/>
</dbReference>